<dbReference type="InterPro" id="IPR005018">
    <property type="entry name" value="DOMON_domain"/>
</dbReference>
<comment type="function">
    <text evidence="9">May act as a catecholamine-responsive trans-membrane electron transporter.</text>
</comment>
<keyword evidence="5 13" id="KW-0732">Signal</keyword>
<dbReference type="PROSITE" id="PS50939">
    <property type="entry name" value="CYTOCHROME_B561"/>
    <property type="match status" value="1"/>
</dbReference>
<name>A0A4Y7IV12_PAPSO</name>
<sequence length="405" mass="44660">MSGLNTMLISLTILFSLIFSTSNAQTCTNYTFSSNKIYSSCNDLPVLNAYLHWNYNSTSKTMDIAFRHTNMTSSKWVAWGINPTAKGMIGTQALVAFQDSNGTLKAFTSSVTGYTTQLQQGNLTFGVPLISAQLVNNEITIFATLELLSSNTSTITQLWQEGPVKGDSLMAHVTSGDNIKSVDTLDLLSGQATTTLSVSGGNSRQKRKNVHGVLNAISWGILMPLGALIARYLKVVDSAGPAWFYLHMACQHVAYVVGVTGWVLGLRLGSESVGIQYSAHRYIGIVLFSLGTLQVFALLLRPSPDHKYRFYWNIYHRMTGYTVIVLSVINVFKGLDILDPEKNWKLIYVIIISVLGVIAINLEVYKWIRVMKMKKNVKSENMNQAYGVNGVNGYSGKPRQSSADF</sequence>
<evidence type="ECO:0000256" key="13">
    <source>
        <dbReference type="SAM" id="SignalP"/>
    </source>
</evidence>
<dbReference type="Pfam" id="PF03188">
    <property type="entry name" value="Cytochrom_B561"/>
    <property type="match status" value="1"/>
</dbReference>
<dbReference type="InterPro" id="IPR006593">
    <property type="entry name" value="Cyt_b561/ferric_Rdtase_TM"/>
</dbReference>
<protein>
    <recommendedName>
        <fullName evidence="10">Cytochrome b561 and DOMON domain-containing protein</fullName>
    </recommendedName>
</protein>
<dbReference type="GO" id="GO:0046872">
    <property type="term" value="F:metal ion binding"/>
    <property type="evidence" value="ECO:0007669"/>
    <property type="project" value="UniProtKB-KW"/>
</dbReference>
<dbReference type="STRING" id="3469.A0A4Y7IV12"/>
<feature type="transmembrane region" description="Helical" evidence="12">
    <location>
        <begin position="242"/>
        <end position="262"/>
    </location>
</feature>
<accession>A0A4Y7IV12</accession>
<dbReference type="Proteomes" id="UP000316621">
    <property type="component" value="Chromosome 2"/>
</dbReference>
<keyword evidence="3 12" id="KW-0812">Transmembrane</keyword>
<evidence type="ECO:0000259" key="15">
    <source>
        <dbReference type="PROSITE" id="PS50939"/>
    </source>
</evidence>
<dbReference type="EMBL" id="CM010716">
    <property type="protein sequence ID" value="RZC51976.1"/>
    <property type="molecule type" value="Genomic_DNA"/>
</dbReference>
<keyword evidence="11" id="KW-0408">Iron</keyword>
<evidence type="ECO:0000313" key="17">
    <source>
        <dbReference type="Proteomes" id="UP000316621"/>
    </source>
</evidence>
<dbReference type="InterPro" id="IPR045265">
    <property type="entry name" value="AIR12_DOMON"/>
</dbReference>
<feature type="domain" description="Cytochrome b561" evidence="15">
    <location>
        <begin position="179"/>
        <end position="371"/>
    </location>
</feature>
<feature type="binding site" description="axial binding residue" evidence="11">
    <location>
        <position position="316"/>
    </location>
    <ligand>
        <name>heme b</name>
        <dbReference type="ChEBI" id="CHEBI:60344"/>
        <label>1</label>
    </ligand>
    <ligandPart>
        <name>Fe</name>
        <dbReference type="ChEBI" id="CHEBI:18248"/>
    </ligandPart>
</feature>
<feature type="transmembrane region" description="Helical" evidence="12">
    <location>
        <begin position="344"/>
        <end position="365"/>
    </location>
</feature>
<feature type="transmembrane region" description="Helical" evidence="12">
    <location>
        <begin position="212"/>
        <end position="230"/>
    </location>
</feature>
<dbReference type="PIRSF" id="PIRSF037471">
    <property type="entry name" value="UCP037471"/>
    <property type="match status" value="1"/>
</dbReference>
<evidence type="ECO:0000256" key="6">
    <source>
        <dbReference type="ARBA" id="ARBA00022982"/>
    </source>
</evidence>
<feature type="signal peptide" evidence="13">
    <location>
        <begin position="1"/>
        <end position="24"/>
    </location>
</feature>
<organism evidence="16 17">
    <name type="scientific">Papaver somniferum</name>
    <name type="common">Opium poppy</name>
    <dbReference type="NCBI Taxonomy" id="3469"/>
    <lineage>
        <taxon>Eukaryota</taxon>
        <taxon>Viridiplantae</taxon>
        <taxon>Streptophyta</taxon>
        <taxon>Embryophyta</taxon>
        <taxon>Tracheophyta</taxon>
        <taxon>Spermatophyta</taxon>
        <taxon>Magnoliopsida</taxon>
        <taxon>Ranunculales</taxon>
        <taxon>Papaveraceae</taxon>
        <taxon>Papaveroideae</taxon>
        <taxon>Papaver</taxon>
    </lineage>
</organism>
<feature type="binding site" description="axial binding residue" evidence="11">
    <location>
        <position position="280"/>
    </location>
    <ligand>
        <name>heme b</name>
        <dbReference type="ChEBI" id="CHEBI:60344"/>
        <label>1</label>
    </ligand>
    <ligandPart>
        <name>Fe</name>
        <dbReference type="ChEBI" id="CHEBI:18248"/>
    </ligandPart>
</feature>
<comment type="cofactor">
    <cofactor evidence="10">
        <name>heme b</name>
        <dbReference type="ChEBI" id="CHEBI:60344"/>
    </cofactor>
    <text evidence="10">Binds 2 heme b groups non-covalently.</text>
</comment>
<evidence type="ECO:0000256" key="9">
    <source>
        <dbReference type="ARBA" id="ARBA00053871"/>
    </source>
</evidence>
<dbReference type="SMART" id="SM00665">
    <property type="entry name" value="B561"/>
    <property type="match status" value="1"/>
</dbReference>
<keyword evidence="6 10" id="KW-0249">Electron transport</keyword>
<gene>
    <name evidence="16" type="ORF">C5167_020401</name>
</gene>
<dbReference type="Gene3D" id="1.20.120.1770">
    <property type="match status" value="1"/>
</dbReference>
<feature type="transmembrane region" description="Helical" evidence="12">
    <location>
        <begin position="282"/>
        <end position="300"/>
    </location>
</feature>
<comment type="subcellular location">
    <subcellularLocation>
        <location evidence="1">Membrane</location>
        <topology evidence="1">Multi-pass membrane protein</topology>
    </subcellularLocation>
</comment>
<dbReference type="AlphaFoldDB" id="A0A4Y7IV12"/>
<feature type="binding site" description="axial binding residue" evidence="11">
    <location>
        <position position="211"/>
    </location>
    <ligand>
        <name>heme b</name>
        <dbReference type="ChEBI" id="CHEBI:60344"/>
        <label>1</label>
    </ligand>
    <ligandPart>
        <name>Fe</name>
        <dbReference type="ChEBI" id="CHEBI:18248"/>
    </ligandPart>
</feature>
<dbReference type="FunFam" id="1.20.120.1770:FF:000007">
    <property type="entry name" value="Cytochrome b561 and DOMON domain-containing protein"/>
    <property type="match status" value="1"/>
</dbReference>
<reference evidence="16 17" key="1">
    <citation type="journal article" date="2018" name="Science">
        <title>The opium poppy genome and morphinan production.</title>
        <authorList>
            <person name="Guo L."/>
            <person name="Winzer T."/>
            <person name="Yang X."/>
            <person name="Li Y."/>
            <person name="Ning Z."/>
            <person name="He Z."/>
            <person name="Teodor R."/>
            <person name="Lu Y."/>
            <person name="Bowser T.A."/>
            <person name="Graham I.A."/>
            <person name="Ye K."/>
        </authorList>
    </citation>
    <scope>NUCLEOTIDE SEQUENCE [LARGE SCALE GENOMIC DNA]</scope>
    <source>
        <strain evidence="17">cv. HN1</strain>
        <tissue evidence="16">Leaves</tissue>
    </source>
</reference>
<evidence type="ECO:0000256" key="10">
    <source>
        <dbReference type="PIRNR" id="PIRNR037471"/>
    </source>
</evidence>
<dbReference type="Pfam" id="PF04526">
    <property type="entry name" value="DUF568"/>
    <property type="match status" value="1"/>
</dbReference>
<evidence type="ECO:0000313" key="16">
    <source>
        <dbReference type="EMBL" id="RZC51976.1"/>
    </source>
</evidence>
<feature type="binding site" description="axial binding residue" evidence="11">
    <location>
        <position position="247"/>
    </location>
    <ligand>
        <name>heme b</name>
        <dbReference type="ChEBI" id="CHEBI:60344"/>
        <label>1</label>
    </ligand>
    <ligandPart>
        <name>Fe</name>
        <dbReference type="ChEBI" id="CHEBI:18248"/>
    </ligandPart>
</feature>
<evidence type="ECO:0000256" key="7">
    <source>
        <dbReference type="ARBA" id="ARBA00022989"/>
    </source>
</evidence>
<evidence type="ECO:0000256" key="1">
    <source>
        <dbReference type="ARBA" id="ARBA00004141"/>
    </source>
</evidence>
<feature type="domain" description="DOMON" evidence="14">
    <location>
        <begin position="47"/>
        <end position="162"/>
    </location>
</feature>
<dbReference type="CDD" id="cd08760">
    <property type="entry name" value="Cyt_b561_FRRS1_like"/>
    <property type="match status" value="1"/>
</dbReference>
<proteinExistence type="predicted"/>
<evidence type="ECO:0000256" key="5">
    <source>
        <dbReference type="ARBA" id="ARBA00022729"/>
    </source>
</evidence>
<evidence type="ECO:0000256" key="2">
    <source>
        <dbReference type="ARBA" id="ARBA00022448"/>
    </source>
</evidence>
<evidence type="ECO:0000256" key="4">
    <source>
        <dbReference type="ARBA" id="ARBA00022723"/>
    </source>
</evidence>
<evidence type="ECO:0000256" key="3">
    <source>
        <dbReference type="ARBA" id="ARBA00022692"/>
    </source>
</evidence>
<dbReference type="GO" id="GO:0016020">
    <property type="term" value="C:membrane"/>
    <property type="evidence" value="ECO:0007669"/>
    <property type="project" value="UniProtKB-SubCell"/>
</dbReference>
<dbReference type="PANTHER" id="PTHR23130:SF199">
    <property type="entry name" value="CYTOCHROME B561 AND DOMON DOMAIN-CONTAINING PROTEIN"/>
    <property type="match status" value="1"/>
</dbReference>
<dbReference type="PANTHER" id="PTHR23130">
    <property type="entry name" value="CYTOCHROME B561 AND DOMON DOMAIN-CONTAINING PROTEIN"/>
    <property type="match status" value="1"/>
</dbReference>
<dbReference type="Gramene" id="RZC51976">
    <property type="protein sequence ID" value="RZC51976"/>
    <property type="gene ID" value="C5167_020401"/>
</dbReference>
<dbReference type="PROSITE" id="PS50836">
    <property type="entry name" value="DOMON"/>
    <property type="match status" value="1"/>
</dbReference>
<evidence type="ECO:0000259" key="14">
    <source>
        <dbReference type="PROSITE" id="PS50836"/>
    </source>
</evidence>
<dbReference type="OMA" id="NINIVWQ"/>
<keyword evidence="4 11" id="KW-0479">Metal-binding</keyword>
<evidence type="ECO:0000256" key="11">
    <source>
        <dbReference type="PIRSR" id="PIRSR037471-1"/>
    </source>
</evidence>
<dbReference type="CDD" id="cd09629">
    <property type="entry name" value="DOMON_CIL1_like"/>
    <property type="match status" value="1"/>
</dbReference>
<dbReference type="OrthoDB" id="2419613at2759"/>
<feature type="chain" id="PRO_5021402293" description="Cytochrome b561 and DOMON domain-containing protein" evidence="13">
    <location>
        <begin position="25"/>
        <end position="405"/>
    </location>
</feature>
<evidence type="ECO:0000256" key="8">
    <source>
        <dbReference type="ARBA" id="ARBA00023136"/>
    </source>
</evidence>
<keyword evidence="17" id="KW-1185">Reference proteome</keyword>
<dbReference type="InterPro" id="IPR017214">
    <property type="entry name" value="UCP037471"/>
</dbReference>
<keyword evidence="2 10" id="KW-0813">Transport</keyword>
<keyword evidence="8 10" id="KW-0472">Membrane</keyword>
<evidence type="ECO:0000256" key="12">
    <source>
        <dbReference type="SAM" id="Phobius"/>
    </source>
</evidence>
<keyword evidence="7 12" id="KW-1133">Transmembrane helix</keyword>